<feature type="compositionally biased region" description="Basic residues" evidence="1">
    <location>
        <begin position="81"/>
        <end position="108"/>
    </location>
</feature>
<protein>
    <submittedName>
        <fullName evidence="2">Uncharacterized protein</fullName>
    </submittedName>
</protein>
<organism evidence="2 3">
    <name type="scientific">Mycena chlorophos</name>
    <name type="common">Agaric fungus</name>
    <name type="synonym">Agaricus chlorophos</name>
    <dbReference type="NCBI Taxonomy" id="658473"/>
    <lineage>
        <taxon>Eukaryota</taxon>
        <taxon>Fungi</taxon>
        <taxon>Dikarya</taxon>
        <taxon>Basidiomycota</taxon>
        <taxon>Agaricomycotina</taxon>
        <taxon>Agaricomycetes</taxon>
        <taxon>Agaricomycetidae</taxon>
        <taxon>Agaricales</taxon>
        <taxon>Marasmiineae</taxon>
        <taxon>Mycenaceae</taxon>
        <taxon>Mycena</taxon>
    </lineage>
</organism>
<accession>A0ABQ0LDI5</accession>
<feature type="compositionally biased region" description="Basic and acidic residues" evidence="1">
    <location>
        <begin position="21"/>
        <end position="35"/>
    </location>
</feature>
<evidence type="ECO:0000313" key="2">
    <source>
        <dbReference type="EMBL" id="GAT48549.1"/>
    </source>
</evidence>
<evidence type="ECO:0000256" key="1">
    <source>
        <dbReference type="SAM" id="MobiDB-lite"/>
    </source>
</evidence>
<feature type="region of interest" description="Disordered" evidence="1">
    <location>
        <begin position="79"/>
        <end position="130"/>
    </location>
</feature>
<gene>
    <name evidence="2" type="ORF">MCHLO_05942</name>
</gene>
<evidence type="ECO:0000313" key="3">
    <source>
        <dbReference type="Proteomes" id="UP000815677"/>
    </source>
</evidence>
<dbReference type="Proteomes" id="UP000815677">
    <property type="component" value="Unassembled WGS sequence"/>
</dbReference>
<proteinExistence type="predicted"/>
<keyword evidence="3" id="KW-1185">Reference proteome</keyword>
<feature type="region of interest" description="Disordered" evidence="1">
    <location>
        <begin position="1"/>
        <end position="52"/>
    </location>
</feature>
<dbReference type="EMBL" id="DF844661">
    <property type="protein sequence ID" value="GAT48549.1"/>
    <property type="molecule type" value="Genomic_DNA"/>
</dbReference>
<name>A0ABQ0LDI5_MYCCL</name>
<reference evidence="2" key="1">
    <citation type="submission" date="2014-09" db="EMBL/GenBank/DDBJ databases">
        <title>Genome sequence of the luminous mushroom Mycena chlorophos for searching fungal bioluminescence genes.</title>
        <authorList>
            <person name="Tanaka Y."/>
            <person name="Kasuga D."/>
            <person name="Oba Y."/>
            <person name="Hase S."/>
            <person name="Sato K."/>
            <person name="Oba Y."/>
            <person name="Sakakibara Y."/>
        </authorList>
    </citation>
    <scope>NUCLEOTIDE SEQUENCE</scope>
</reference>
<sequence>MLDAINFGATGAGRGPQLARGYERDVVDPKLDRQRPPTPVHAFPGTDDVPPPVVPKVKYTSGTNQPVANCVDAGQGMPAPARHHACRPFRPHAPRRRRPKWAKRRRRSAPSPQTDATARARPHRALRPSVERDLPRVWTVVSPARGFERLDAGGYGAPSPQLDAYQAVQMHQKYSSPQRAAGVRRRNGWPPIIAAIRSI</sequence>